<dbReference type="CDD" id="cd00713">
    <property type="entry name" value="GltS"/>
    <property type="match status" value="1"/>
</dbReference>
<dbReference type="SUPFAM" id="SSF51395">
    <property type="entry name" value="FMN-linked oxidoreductases"/>
    <property type="match status" value="1"/>
</dbReference>
<evidence type="ECO:0000256" key="16">
    <source>
        <dbReference type="ARBA" id="ARBA00023164"/>
    </source>
</evidence>
<dbReference type="InterPro" id="IPR006005">
    <property type="entry name" value="Glut_synth_ssu1"/>
</dbReference>
<dbReference type="GO" id="GO:0016040">
    <property type="term" value="F:glutamate synthase (NADH) activity"/>
    <property type="evidence" value="ECO:0007669"/>
    <property type="project" value="UniProtKB-EC"/>
</dbReference>
<evidence type="ECO:0000256" key="5">
    <source>
        <dbReference type="ARBA" id="ARBA00004944"/>
    </source>
</evidence>
<dbReference type="InterPro" id="IPR051394">
    <property type="entry name" value="Glutamate_Synthase"/>
</dbReference>
<protein>
    <recommendedName>
        <fullName evidence="18">glutamate synthase (NADH)</fullName>
        <ecNumber evidence="18">1.4.1.14</ecNumber>
    </recommendedName>
</protein>
<dbReference type="InterPro" id="IPR017932">
    <property type="entry name" value="GATase_2_dom"/>
</dbReference>
<feature type="binding site" evidence="21">
    <location>
        <position position="1265"/>
    </location>
    <ligand>
        <name>[3Fe-4S] cluster</name>
        <dbReference type="ChEBI" id="CHEBI:21137"/>
    </ligand>
</feature>
<feature type="region of interest" description="Disordered" evidence="22">
    <location>
        <begin position="1725"/>
        <end position="1752"/>
    </location>
</feature>
<evidence type="ECO:0000256" key="22">
    <source>
        <dbReference type="SAM" id="MobiDB-lite"/>
    </source>
</evidence>
<keyword evidence="12" id="KW-0315">Glutamine amidotransferase</keyword>
<dbReference type="PANTHER" id="PTHR43100:SF1">
    <property type="entry name" value="GLUTAMATE SYNTHASE [NADPH] SMALL CHAIN"/>
    <property type="match status" value="1"/>
</dbReference>
<dbReference type="Gene3D" id="2.160.20.60">
    <property type="entry name" value="Glutamate synthase, alpha subunit, C-terminal domain"/>
    <property type="match status" value="1"/>
</dbReference>
<dbReference type="FunFam" id="3.60.20.10:FF:000043">
    <property type="entry name" value="Glutamate synthase 1 [NADH] chloroplastic"/>
    <property type="match status" value="1"/>
</dbReference>
<evidence type="ECO:0000256" key="17">
    <source>
        <dbReference type="ARBA" id="ARBA00023291"/>
    </source>
</evidence>
<dbReference type="Pfam" id="PF07992">
    <property type="entry name" value="Pyr_redox_2"/>
    <property type="match status" value="1"/>
</dbReference>
<dbReference type="NCBIfam" id="TIGR01317">
    <property type="entry name" value="GOGAT_sm_gam"/>
    <property type="match status" value="1"/>
</dbReference>
<dbReference type="CDD" id="cd00982">
    <property type="entry name" value="gltB_C"/>
    <property type="match status" value="1"/>
</dbReference>
<dbReference type="PRINTS" id="PR00419">
    <property type="entry name" value="ADXRDTASE"/>
</dbReference>
<evidence type="ECO:0000256" key="8">
    <source>
        <dbReference type="ARBA" id="ARBA00022630"/>
    </source>
</evidence>
<dbReference type="InterPro" id="IPR013785">
    <property type="entry name" value="Aldolase_TIM"/>
</dbReference>
<comment type="pathway">
    <text evidence="4">Nitrogen metabolism.</text>
</comment>
<dbReference type="Pfam" id="PF04898">
    <property type="entry name" value="Glu_syn_central"/>
    <property type="match status" value="1"/>
</dbReference>
<dbReference type="GO" id="GO:0097054">
    <property type="term" value="P:L-glutamate biosynthetic process"/>
    <property type="evidence" value="ECO:0007669"/>
    <property type="project" value="UniProtKB-UniPathway"/>
</dbReference>
<evidence type="ECO:0000256" key="19">
    <source>
        <dbReference type="ARBA" id="ARBA00048867"/>
    </source>
</evidence>
<evidence type="ECO:0000256" key="18">
    <source>
        <dbReference type="ARBA" id="ARBA00024383"/>
    </source>
</evidence>
<proteinExistence type="inferred from homology"/>
<accession>A0A7E4W0N2</accession>
<evidence type="ECO:0000256" key="2">
    <source>
        <dbReference type="ARBA" id="ARBA00001974"/>
    </source>
</evidence>
<keyword evidence="15 21" id="KW-0411">Iron-sulfur</keyword>
<evidence type="ECO:0000256" key="14">
    <source>
        <dbReference type="ARBA" id="ARBA00023004"/>
    </source>
</evidence>
<dbReference type="InterPro" id="IPR029055">
    <property type="entry name" value="Ntn_hydrolases_N"/>
</dbReference>
<dbReference type="InterPro" id="IPR028261">
    <property type="entry name" value="DPD_II"/>
</dbReference>
<reference evidence="25" key="2">
    <citation type="submission" date="2020-10" db="UniProtKB">
        <authorList>
            <consortium name="WormBaseParasite"/>
        </authorList>
    </citation>
    <scope>IDENTIFICATION</scope>
</reference>
<evidence type="ECO:0000256" key="11">
    <source>
        <dbReference type="ARBA" id="ARBA00022827"/>
    </source>
</evidence>
<dbReference type="SUPFAM" id="SSF56235">
    <property type="entry name" value="N-terminal nucleophile aminohydrolases (Ntn hydrolases)"/>
    <property type="match status" value="1"/>
</dbReference>
<dbReference type="FunFam" id="3.20.20.70:FF:000031">
    <property type="entry name" value="Glutamate synthase 1 [NADH]"/>
    <property type="match status" value="1"/>
</dbReference>
<keyword evidence="24" id="KW-1185">Reference proteome</keyword>
<dbReference type="SUPFAM" id="SSF51905">
    <property type="entry name" value="FAD/NAD(P)-binding domain"/>
    <property type="match status" value="1"/>
</dbReference>
<feature type="compositionally biased region" description="Acidic residues" evidence="22">
    <location>
        <begin position="1726"/>
        <end position="1745"/>
    </location>
</feature>
<dbReference type="PANTHER" id="PTHR43100">
    <property type="entry name" value="GLUTAMATE SYNTHASE [NADPH] SMALL CHAIN"/>
    <property type="match status" value="1"/>
</dbReference>
<dbReference type="NCBIfam" id="NF008730">
    <property type="entry name" value="PRK11750.1"/>
    <property type="match status" value="1"/>
</dbReference>
<dbReference type="SUPFAM" id="SSF46548">
    <property type="entry name" value="alpha-helical ferredoxin"/>
    <property type="match status" value="1"/>
</dbReference>
<keyword evidence="14" id="KW-0408">Iron</keyword>
<name>A0A7E4W0N2_PANRE</name>
<dbReference type="GO" id="GO:0010181">
    <property type="term" value="F:FMN binding"/>
    <property type="evidence" value="ECO:0007669"/>
    <property type="project" value="InterPro"/>
</dbReference>
<evidence type="ECO:0000259" key="23">
    <source>
        <dbReference type="PROSITE" id="PS51278"/>
    </source>
</evidence>
<sequence>MFFHAAPKHGALMSSLHRSPPSGRMESRGSTKNILHVLKIVTQTSWSDGYVIGLFVAYHAEAMRAPRGGPSIVLLQLGMVVLSKEQFERAEKETLWNPALEKDACGVGFVTSIKGVQTHKIIQDARVMLERMAHRGACACDNDSGDGAGILTSIPDLLYRDEIKEATGIDLPLSGQYATGILFMEDESYKQAKESFHDLVKGCDLKLICWRKVKVNSGCLGNEARKTEPCMRQVFVTADFADDEEKFDRHVYLLRKQATHQLAKQRVPCYVVSLSAKTVVYKGQFTPYQLYNYYVDLTDEKFVSHVALVHSRFSTNTFPSWSRAQPNRVVAHNGEINTLRGNINFMRAREGVMDSAKFGEDLQYLYPVVEDGMTDSGSFDNVMEFLIRASGRTLPEAAMTMVPEAWEKDEDMSPEKRSFYRWAAMLMEPWDGPALLAFSDGRYVGAILDRNGLRPARYYLTADDHLYVSSEVGVNDIPVENIIRKDRLRPGRMLLVDTVAQRIEEDDDLKRRIATMRPYKKLTLNRVYQDQLRKDDVLSHGAITNEYIIKKHLEVQGVVEGRNDRFVRGNLKKSDLALHADRRLMLFSYTPDTFSIILVPMIEQKKEALGSMGNDAALACLSDYSPLIFSYFQQLFAQVTNPPIDPFREQIVMSLRCPIGPESNLLDPDQELESRLLLDQPVMSLVDMEVLRRTTYKNWRSKVIDIVYPSRHGSKGLLPALDKICSEACAAALDGYQILILSDRQVGKDLIPIASLLALGAVHQCLIKQRLRMRVALIVESGEVKQVHDFCVLLGYGADAVCPYMVYETCSRLRAMGLISKELTDDAVYHGYKAGIERGIFKVMAKMGISTLHSYKGAQIFEIVGLAQEVVDRCFTNSVSRLGGADFEILATEAMRRHLMAYPTVEVDSATDHYLYGDSRVLVSPGIYHWRDGGEKHINDPHNIAKLQAATKSNDKKTFQEYSQASNMSQRLCTLRGQLEIKTMAQLQIPLEEVEPASEIVKRFVTGAMSFGSISWETHTTLAIAMNRIGAKSNTGEGGEKPERYRSDQPAERNIRSAIKQIASARFGVNSAYLANADELQIKMAQGAKPGEGGELPGHKVTKEIASCRKSTPGVGLISPPPHHDIYSIEDLSQLIYDLKCANPRARISVKLVSEAGVGIVAAGVAKGNADHITISGHDGGTGASSWTGIKHAGLPWELGVSETHQVLTMNNLRSRIVLQADGQIRTGRDVMIAALLGADEFGMSTAPLIVLGCTMMRKCHLNTCPVGVATQDPILRAKFAGKPEYVVNFMFMVAEEVRYFLAKLGLKSISEAIGRVDLLYANPNPVNKKATRLEFGNILTNASLLYPNVNIKGGSLKQKHAINELEHGILINELKDFFEGPAEKKRIGPKTIRNIDRSFGARLSYEISIRYEEAGLPEDRSLHIDLQGSAGQSFCAFLAKGTTVRLEGDANDYVGKCLSGGKIIIFPWKQSKFESDDNTIIGNVALYGATSGTAFIRGIAGERFAVRNSGATAVVEGVGDHGCEYMTGGRVVILKSFGRNFAAAMSGGIAYIFDHEGNARRLMNATTIDLDPPSDDDLIFVKNLITEFVQETGSTYGQSILDNWQKTHAKIIKVFPKDYKAALAELEVEEAAKKAANTLSAKEHDESPPSHKNSLQNIDEKPVGRTHRLLSMDMQIAPEKHSFLQAQRKRSIIQQRRRKYSKSLRAADYAGFEGTEDVQQAAVEQQEDELEEVSADSDSAPEEIENTRKKSTPVTDIENLVSQIKSEEKLDKLRGFVKYRRQKVVYRPAEERLKDWDEVVDYEAVRSNIREQAARCMDCGIPFCQGDTGCPLGNIIPKWNDYVFKKNWRQALEQLLQTNNFPEFTGRVCPAPCEGACCLAIGSPAVTIKGIECAIIDYAFLQNWIVPQKPAAQTGKRIAVIGSGPSGLACAAQLNKVGHQVVVYERKNRVGGLLRYGIPQMKLDKYVVDRRVQLLSDEGIRFITNTEIGKHVPADLLLRENDAIVVCTGATTPRDLNIANRDARGICFAMEYLEKSQRIRAGDDVGWDGLDPSGKRVLILGGGDTATDCIGTSLRLGAKSVRALEILPKPANERKPDNPWPQWPVIFRVDYGHEEAAHRFGADPRSYAVSTKEFLYEVNAAGIKVLTGVKIVTVEWEKDEKGAWKMNEVVGSEEIYECDLVILAMGFLGPERAVIEQLQLKTDPRSNILTPAKKYNSSTAKIFAAGDCRRGQSLVVWAIHEGRQAARQVDHYLMGRTNLAGDGGIVHAPFK</sequence>
<dbReference type="GO" id="GO:0019676">
    <property type="term" value="P:ammonia assimilation cycle"/>
    <property type="evidence" value="ECO:0007669"/>
    <property type="project" value="UniProtKB-ARBA"/>
</dbReference>
<organism evidence="24 25">
    <name type="scientific">Panagrellus redivivus</name>
    <name type="common">Microworm</name>
    <dbReference type="NCBI Taxonomy" id="6233"/>
    <lineage>
        <taxon>Eukaryota</taxon>
        <taxon>Metazoa</taxon>
        <taxon>Ecdysozoa</taxon>
        <taxon>Nematoda</taxon>
        <taxon>Chromadorea</taxon>
        <taxon>Rhabditida</taxon>
        <taxon>Tylenchina</taxon>
        <taxon>Panagrolaimomorpha</taxon>
        <taxon>Panagrolaimoidea</taxon>
        <taxon>Panagrolaimidae</taxon>
        <taxon>Panagrellus</taxon>
    </lineage>
</organism>
<dbReference type="SUPFAM" id="SSF69336">
    <property type="entry name" value="Alpha subunit of glutamate synthase, C-terminal domain"/>
    <property type="match status" value="1"/>
</dbReference>
<comment type="similarity">
    <text evidence="6">Belongs to the glutamate synthase family.</text>
</comment>
<evidence type="ECO:0000256" key="13">
    <source>
        <dbReference type="ARBA" id="ARBA00023002"/>
    </source>
</evidence>
<dbReference type="Gene3D" id="3.60.20.10">
    <property type="entry name" value="Glutamine Phosphoribosylpyrophosphate, subunit 1, domain 1"/>
    <property type="match status" value="1"/>
</dbReference>
<comment type="pathway">
    <text evidence="3">Energy metabolism; nitrogen metabolism.</text>
</comment>
<evidence type="ECO:0000256" key="3">
    <source>
        <dbReference type="ARBA" id="ARBA00004802"/>
    </source>
</evidence>
<dbReference type="WBParaSite" id="Pan_g5470.t1">
    <property type="protein sequence ID" value="Pan_g5470.t1"/>
    <property type="gene ID" value="Pan_g5470"/>
</dbReference>
<evidence type="ECO:0000256" key="7">
    <source>
        <dbReference type="ARBA" id="ARBA00022605"/>
    </source>
</evidence>
<evidence type="ECO:0000256" key="4">
    <source>
        <dbReference type="ARBA" id="ARBA00004909"/>
    </source>
</evidence>
<feature type="region of interest" description="Disordered" evidence="22">
    <location>
        <begin position="1638"/>
        <end position="1663"/>
    </location>
</feature>
<keyword evidence="10" id="KW-0479">Metal-binding</keyword>
<dbReference type="GO" id="GO:0005506">
    <property type="term" value="F:iron ion binding"/>
    <property type="evidence" value="ECO:0007669"/>
    <property type="project" value="InterPro"/>
</dbReference>
<dbReference type="InterPro" id="IPR036188">
    <property type="entry name" value="FAD/NAD-bd_sf"/>
</dbReference>
<dbReference type="PROSITE" id="PS51278">
    <property type="entry name" value="GATASE_TYPE_2"/>
    <property type="match status" value="1"/>
</dbReference>
<evidence type="ECO:0000256" key="20">
    <source>
        <dbReference type="PIRSR" id="PIRSR000187-1"/>
    </source>
</evidence>
<dbReference type="Pfam" id="PF01645">
    <property type="entry name" value="Glu_synthase"/>
    <property type="match status" value="1"/>
</dbReference>
<dbReference type="Pfam" id="PF01493">
    <property type="entry name" value="GXGXG"/>
    <property type="match status" value="1"/>
</dbReference>
<evidence type="ECO:0000256" key="6">
    <source>
        <dbReference type="ARBA" id="ARBA00009716"/>
    </source>
</evidence>
<comment type="cofactor">
    <cofactor evidence="1">
        <name>FMN</name>
        <dbReference type="ChEBI" id="CHEBI:58210"/>
    </cofactor>
</comment>
<keyword evidence="16" id="KW-0314">Glutamate biosynthesis</keyword>
<dbReference type="InterPro" id="IPR036485">
    <property type="entry name" value="Glu_synth_asu_C_sf"/>
</dbReference>
<dbReference type="PIRSF" id="PIRSF000187">
    <property type="entry name" value="GOGAT"/>
    <property type="match status" value="1"/>
</dbReference>
<comment type="cofactor">
    <cofactor evidence="21">
        <name>[3Fe-4S] cluster</name>
        <dbReference type="ChEBI" id="CHEBI:21137"/>
    </cofactor>
    <text evidence="21">Binds 1 [3Fe-4S] cluster.</text>
</comment>
<dbReference type="GO" id="GO:0051538">
    <property type="term" value="F:3 iron, 4 sulfur cluster binding"/>
    <property type="evidence" value="ECO:0007669"/>
    <property type="project" value="UniProtKB-KW"/>
</dbReference>
<dbReference type="InterPro" id="IPR009051">
    <property type="entry name" value="Helical_ferredxn"/>
</dbReference>
<dbReference type="UniPathway" id="UPA00045"/>
<dbReference type="InterPro" id="IPR002489">
    <property type="entry name" value="Glu_synth_asu_C"/>
</dbReference>
<feature type="active site" description="For GATase activity" evidence="20">
    <location>
        <position position="105"/>
    </location>
</feature>
<dbReference type="CDD" id="cd02808">
    <property type="entry name" value="GltS_FMN"/>
    <property type="match status" value="1"/>
</dbReference>
<dbReference type="InterPro" id="IPR023753">
    <property type="entry name" value="FAD/NAD-binding_dom"/>
</dbReference>
<comment type="pathway">
    <text evidence="5">Amino-acid biosynthesis; L-glutamate biosynthesis via GLT pathway; L-glutamate from 2-oxoglutarate and L-glutamine (NAD(+) route): step 1/1.</text>
</comment>
<evidence type="ECO:0000313" key="25">
    <source>
        <dbReference type="WBParaSite" id="Pan_g5470.t1"/>
    </source>
</evidence>
<keyword evidence="17 21" id="KW-0003">3Fe-4S</keyword>
<feature type="binding site" evidence="21">
    <location>
        <position position="1254"/>
    </location>
    <ligand>
        <name>[3Fe-4S] cluster</name>
        <dbReference type="ChEBI" id="CHEBI:21137"/>
    </ligand>
</feature>
<evidence type="ECO:0000256" key="9">
    <source>
        <dbReference type="ARBA" id="ARBA00022643"/>
    </source>
</evidence>
<dbReference type="InterPro" id="IPR006982">
    <property type="entry name" value="Glu_synth_centr_N"/>
</dbReference>
<dbReference type="Gene3D" id="3.50.50.60">
    <property type="entry name" value="FAD/NAD(P)-binding domain"/>
    <property type="match status" value="2"/>
</dbReference>
<comment type="catalytic activity">
    <reaction evidence="19">
        <text>2 L-glutamate + NAD(+) = L-glutamine + 2-oxoglutarate + NADH + H(+)</text>
        <dbReference type="Rhea" id="RHEA:13753"/>
        <dbReference type="ChEBI" id="CHEBI:15378"/>
        <dbReference type="ChEBI" id="CHEBI:16810"/>
        <dbReference type="ChEBI" id="CHEBI:29985"/>
        <dbReference type="ChEBI" id="CHEBI:57540"/>
        <dbReference type="ChEBI" id="CHEBI:57945"/>
        <dbReference type="ChEBI" id="CHEBI:58359"/>
        <dbReference type="EC" id="1.4.1.14"/>
    </reaction>
</comment>
<keyword evidence="9" id="KW-0288">FMN</keyword>
<dbReference type="InterPro" id="IPR012220">
    <property type="entry name" value="Glu_synth_euk"/>
</dbReference>
<dbReference type="FunFam" id="2.160.20.60:FF:000001">
    <property type="entry name" value="Glutamate synthase, large subunit"/>
    <property type="match status" value="1"/>
</dbReference>
<feature type="domain" description="Glutamine amidotransferase type-2" evidence="23">
    <location>
        <begin position="105"/>
        <end position="499"/>
    </location>
</feature>
<evidence type="ECO:0000256" key="1">
    <source>
        <dbReference type="ARBA" id="ARBA00001917"/>
    </source>
</evidence>
<keyword evidence="11" id="KW-0274">FAD</keyword>
<dbReference type="InterPro" id="IPR002932">
    <property type="entry name" value="Glu_synthdom"/>
</dbReference>
<feature type="region of interest" description="Disordered" evidence="22">
    <location>
        <begin position="1"/>
        <end position="28"/>
    </location>
</feature>
<keyword evidence="8" id="KW-0285">Flavoprotein</keyword>
<dbReference type="GO" id="GO:0050660">
    <property type="term" value="F:flavin adenine dinucleotide binding"/>
    <property type="evidence" value="ECO:0007669"/>
    <property type="project" value="InterPro"/>
</dbReference>
<evidence type="ECO:0000256" key="21">
    <source>
        <dbReference type="PIRSR" id="PIRSR000187-2"/>
    </source>
</evidence>
<dbReference type="Pfam" id="PF14691">
    <property type="entry name" value="Fer4_20"/>
    <property type="match status" value="1"/>
</dbReference>
<dbReference type="EC" id="1.4.1.14" evidence="18"/>
<evidence type="ECO:0000256" key="12">
    <source>
        <dbReference type="ARBA" id="ARBA00022962"/>
    </source>
</evidence>
<feature type="binding site" evidence="21">
    <location>
        <position position="1260"/>
    </location>
    <ligand>
        <name>[3Fe-4S] cluster</name>
        <dbReference type="ChEBI" id="CHEBI:21137"/>
    </ligand>
</feature>
<dbReference type="Pfam" id="PF00310">
    <property type="entry name" value="GATase_2"/>
    <property type="match status" value="1"/>
</dbReference>
<evidence type="ECO:0000256" key="15">
    <source>
        <dbReference type="ARBA" id="ARBA00023014"/>
    </source>
</evidence>
<comment type="cofactor">
    <cofactor evidence="2">
        <name>FAD</name>
        <dbReference type="ChEBI" id="CHEBI:57692"/>
    </cofactor>
</comment>
<keyword evidence="13" id="KW-0560">Oxidoreductase</keyword>
<dbReference type="Proteomes" id="UP000492821">
    <property type="component" value="Unassembled WGS sequence"/>
</dbReference>
<reference evidence="24" key="1">
    <citation type="journal article" date="2013" name="Genetics">
        <title>The draft genome and transcriptome of Panagrellus redivivus are shaped by the harsh demands of a free-living lifestyle.</title>
        <authorList>
            <person name="Srinivasan J."/>
            <person name="Dillman A.R."/>
            <person name="Macchietto M.G."/>
            <person name="Heikkinen L."/>
            <person name="Lakso M."/>
            <person name="Fracchia K.M."/>
            <person name="Antoshechkin I."/>
            <person name="Mortazavi A."/>
            <person name="Wong G."/>
            <person name="Sternberg P.W."/>
        </authorList>
    </citation>
    <scope>NUCLEOTIDE SEQUENCE [LARGE SCALE GENOMIC DNA]</scope>
    <source>
        <strain evidence="24">MT8872</strain>
    </source>
</reference>
<dbReference type="Gene3D" id="3.20.20.70">
    <property type="entry name" value="Aldolase class I"/>
    <property type="match status" value="2"/>
</dbReference>
<dbReference type="FunFam" id="3.20.20.70:FF:000017">
    <property type="entry name" value="Glutamate synthase [NADH], amyloplastic"/>
    <property type="match status" value="1"/>
</dbReference>
<dbReference type="UniPathway" id="UPA00634">
    <property type="reaction ID" value="UER00690"/>
</dbReference>
<dbReference type="GO" id="GO:0016639">
    <property type="term" value="F:oxidoreductase activity, acting on the CH-NH2 group of donors, NAD or NADP as acceptor"/>
    <property type="evidence" value="ECO:0007669"/>
    <property type="project" value="InterPro"/>
</dbReference>
<evidence type="ECO:0000313" key="24">
    <source>
        <dbReference type="Proteomes" id="UP000492821"/>
    </source>
</evidence>
<evidence type="ECO:0000256" key="10">
    <source>
        <dbReference type="ARBA" id="ARBA00022723"/>
    </source>
</evidence>
<dbReference type="Gene3D" id="1.10.1060.10">
    <property type="entry name" value="Alpha-helical ferredoxin"/>
    <property type="match status" value="1"/>
</dbReference>
<keyword evidence="7" id="KW-0028">Amino-acid biosynthesis</keyword>